<accession>A0ACC1SLM9</accession>
<keyword evidence="2" id="KW-1185">Reference proteome</keyword>
<dbReference type="EMBL" id="JANHOG010001165">
    <property type="protein sequence ID" value="KAJ3542392.1"/>
    <property type="molecule type" value="Genomic_DNA"/>
</dbReference>
<organism evidence="1 2">
    <name type="scientific">Phlebia brevispora</name>
    <dbReference type="NCBI Taxonomy" id="194682"/>
    <lineage>
        <taxon>Eukaryota</taxon>
        <taxon>Fungi</taxon>
        <taxon>Dikarya</taxon>
        <taxon>Basidiomycota</taxon>
        <taxon>Agaricomycotina</taxon>
        <taxon>Agaricomycetes</taxon>
        <taxon>Polyporales</taxon>
        <taxon>Meruliaceae</taxon>
        <taxon>Phlebia</taxon>
    </lineage>
</organism>
<reference evidence="1" key="1">
    <citation type="submission" date="2022-07" db="EMBL/GenBank/DDBJ databases">
        <title>Genome Sequence of Phlebia brevispora.</title>
        <authorList>
            <person name="Buettner E."/>
        </authorList>
    </citation>
    <scope>NUCLEOTIDE SEQUENCE</scope>
    <source>
        <strain evidence="1">MPL23</strain>
    </source>
</reference>
<gene>
    <name evidence="1" type="ORF">NM688_g5973</name>
</gene>
<evidence type="ECO:0000313" key="2">
    <source>
        <dbReference type="Proteomes" id="UP001148662"/>
    </source>
</evidence>
<sequence length="279" mass="32237">MSTEWRGELVLYQRAAGHRRSTAIIFYLHLESRRSPNELTQTTSPLIVLVEIALIMSYTADDIPLRKTDPVDPPGVKRKVHPLLRRGRPPFTKDEMTALVQLGPLETLPRQLVAKDTRRPVWQPPVFYYGWELNEDKILEYAKENGFERTSRYTCYKCALEEDPDSKDVTPHPTNPKMVYITKFNRYNTILAVFDAFMEELGIEKMGVSYPIRAVVSPNISTRIFAFYSNYTIGEGTSDKNIDVLSWVMDEYGMGGEPKWWLCAMDCDWRDPGSKWPDL</sequence>
<proteinExistence type="predicted"/>
<dbReference type="Proteomes" id="UP001148662">
    <property type="component" value="Unassembled WGS sequence"/>
</dbReference>
<comment type="caution">
    <text evidence="1">The sequence shown here is derived from an EMBL/GenBank/DDBJ whole genome shotgun (WGS) entry which is preliminary data.</text>
</comment>
<evidence type="ECO:0000313" key="1">
    <source>
        <dbReference type="EMBL" id="KAJ3542392.1"/>
    </source>
</evidence>
<name>A0ACC1SLM9_9APHY</name>
<protein>
    <submittedName>
        <fullName evidence="1">Uncharacterized protein</fullName>
    </submittedName>
</protein>